<dbReference type="EMBL" id="JAJAGO010000009">
    <property type="protein sequence ID" value="MCT2592348.1"/>
    <property type="molecule type" value="Genomic_DNA"/>
</dbReference>
<dbReference type="Pfam" id="PF19877">
    <property type="entry name" value="DUF6350"/>
    <property type="match status" value="1"/>
</dbReference>
<feature type="transmembrane region" description="Helical" evidence="2">
    <location>
        <begin position="251"/>
        <end position="271"/>
    </location>
</feature>
<sequence>MSERTYTGPTTHPDGGTEPRPPVLSADPPRPRSLAGRLLLAGMLAAGLGLGTLAVVVLLLWIVSPYPGSGPGAALHIAADLWLLAHGAQLVRAETLNGGSAPVALTPLLLAALPAWLLFRVTRAALTARHQSPDGGTVRAAAWVSAGWVSAGYLLVSAAATAYASTGPLRVHVLSATLALPLFIAALTALAAATLGAPADGRQLPDALRAAGTGVGVLLGGGALLFLLTLARHTGDAWRTFGQLTGGLPDHLAVSLLLLALLPNAVVWGAAYGLGPGFALGTGSAVGPLGAGYPPELPRFPLLAALPQEGPGTPLTWATGVVPLAAGLAVGWHAARTAVPVPGQREDTRSVRGTTAVAALAACGCGVVMALLAGFSGGALGTGRLARLGPSWWLSGAAALGWTLLAGVPAALAVRGWRLRSALRVPALASGDAVEPTAHPRTRPVPADDWHSTAARRTRWAALKEAGGGLMPAFEPLSPREPEEPQEPVETGKTERP</sequence>
<keyword evidence="2" id="KW-1133">Transmembrane helix</keyword>
<feature type="transmembrane region" description="Helical" evidence="2">
    <location>
        <begin position="171"/>
        <end position="195"/>
    </location>
</feature>
<evidence type="ECO:0000313" key="3">
    <source>
        <dbReference type="EMBL" id="MCT2592348.1"/>
    </source>
</evidence>
<evidence type="ECO:0000256" key="2">
    <source>
        <dbReference type="SAM" id="Phobius"/>
    </source>
</evidence>
<feature type="region of interest" description="Disordered" evidence="1">
    <location>
        <begin position="469"/>
        <end position="497"/>
    </location>
</feature>
<feature type="compositionally biased region" description="Polar residues" evidence="1">
    <location>
        <begin position="1"/>
        <end position="10"/>
    </location>
</feature>
<evidence type="ECO:0000313" key="4">
    <source>
        <dbReference type="Proteomes" id="UP001156389"/>
    </source>
</evidence>
<proteinExistence type="predicted"/>
<feature type="transmembrane region" description="Helical" evidence="2">
    <location>
        <begin position="38"/>
        <end position="63"/>
    </location>
</feature>
<name>A0ABT2JWR8_9ACTN</name>
<evidence type="ECO:0000256" key="1">
    <source>
        <dbReference type="SAM" id="MobiDB-lite"/>
    </source>
</evidence>
<keyword evidence="2" id="KW-0472">Membrane</keyword>
<feature type="transmembrane region" description="Helical" evidence="2">
    <location>
        <begin position="99"/>
        <end position="119"/>
    </location>
</feature>
<comment type="caution">
    <text evidence="3">The sequence shown here is derived from an EMBL/GenBank/DDBJ whole genome shotgun (WGS) entry which is preliminary data.</text>
</comment>
<protein>
    <submittedName>
        <fullName evidence="3">DUF6350 family protein</fullName>
    </submittedName>
</protein>
<dbReference type="RefSeq" id="WP_260219656.1">
    <property type="nucleotide sequence ID" value="NZ_JAJAGO010000009.1"/>
</dbReference>
<feature type="region of interest" description="Disordered" evidence="1">
    <location>
        <begin position="1"/>
        <end position="29"/>
    </location>
</feature>
<keyword evidence="4" id="KW-1185">Reference proteome</keyword>
<gene>
    <name evidence="3" type="ORF">LHJ74_20980</name>
</gene>
<feature type="transmembrane region" description="Helical" evidence="2">
    <location>
        <begin position="140"/>
        <end position="165"/>
    </location>
</feature>
<keyword evidence="2" id="KW-0812">Transmembrane</keyword>
<accession>A0ABT2JWR8</accession>
<dbReference type="Proteomes" id="UP001156389">
    <property type="component" value="Unassembled WGS sequence"/>
</dbReference>
<feature type="transmembrane region" description="Helical" evidence="2">
    <location>
        <begin position="392"/>
        <end position="414"/>
    </location>
</feature>
<reference evidence="3 4" key="1">
    <citation type="submission" date="2021-10" db="EMBL/GenBank/DDBJ databases">
        <title>Streptomyces gossypii sp. nov., isolated from soil collected from cotton field.</title>
        <authorList>
            <person name="Ge X."/>
            <person name="Chen X."/>
            <person name="Liu W."/>
        </authorList>
    </citation>
    <scope>NUCLEOTIDE SEQUENCE [LARGE SCALE GENOMIC DNA]</scope>
    <source>
        <strain evidence="3 4">N2-109</strain>
    </source>
</reference>
<feature type="transmembrane region" description="Helical" evidence="2">
    <location>
        <begin position="207"/>
        <end position="231"/>
    </location>
</feature>
<dbReference type="InterPro" id="IPR045931">
    <property type="entry name" value="DUF6350"/>
</dbReference>
<organism evidence="3 4">
    <name type="scientific">Streptomyces gossypii</name>
    <dbReference type="NCBI Taxonomy" id="2883101"/>
    <lineage>
        <taxon>Bacteria</taxon>
        <taxon>Bacillati</taxon>
        <taxon>Actinomycetota</taxon>
        <taxon>Actinomycetes</taxon>
        <taxon>Kitasatosporales</taxon>
        <taxon>Streptomycetaceae</taxon>
        <taxon>Streptomyces</taxon>
    </lineage>
</organism>
<feature type="transmembrane region" description="Helical" evidence="2">
    <location>
        <begin position="356"/>
        <end position="380"/>
    </location>
</feature>
<feature type="transmembrane region" description="Helical" evidence="2">
    <location>
        <begin position="315"/>
        <end position="335"/>
    </location>
</feature>